<evidence type="ECO:0000313" key="6">
    <source>
        <dbReference type="Proteomes" id="UP001223761"/>
    </source>
</evidence>
<protein>
    <recommendedName>
        <fullName evidence="2">UPF0473 protein BRO54_0070</fullName>
    </recommendedName>
</protein>
<evidence type="ECO:0000313" key="4">
    <source>
        <dbReference type="EMBL" id="WMJ17069.1"/>
    </source>
</evidence>
<dbReference type="NCBIfam" id="NF010221">
    <property type="entry name" value="PRK13678.2-4"/>
    <property type="match status" value="1"/>
</dbReference>
<accession>A0A1Q5T9Y2</accession>
<proteinExistence type="inferred from homology"/>
<dbReference type="HAMAP" id="MF_01448">
    <property type="entry name" value="UPF0473"/>
    <property type="match status" value="1"/>
</dbReference>
<reference evidence="5" key="2">
    <citation type="submission" date="2017-01" db="EMBL/GenBank/DDBJ databases">
        <title>Genome sequencing and annotation of Geobacillus sp. 1017, a Hydrocarbon-Oxidizing Thermophilic Bacterium Isolated from a Heavy Oil Reservoir (China).</title>
        <authorList>
            <person name="Kadnikov V.V."/>
            <person name="Mardanov A.V."/>
            <person name="Poltaraus A.B."/>
            <person name="Sokolova D.S."/>
            <person name="Semenova E.M."/>
            <person name="Ravin N.V."/>
            <person name="Tourova T.P."/>
            <person name="Nazina T.N."/>
        </authorList>
    </citation>
    <scope>NUCLEOTIDE SEQUENCE [LARGE SCALE GENOMIC DNA]</scope>
    <source>
        <strain evidence="5">1017</strain>
    </source>
</reference>
<reference evidence="4 6" key="4">
    <citation type="submission" date="2023-08" db="EMBL/GenBank/DDBJ databases">
        <title>Genome sequencing of the thermostable Gram positive bacteria Geobacillus proteiniphilus strain T-6.</title>
        <authorList>
            <person name="Shulami S."/>
            <person name="Shoham Y."/>
        </authorList>
    </citation>
    <scope>NUCLEOTIDE SEQUENCE [LARGE SCALE GENOMIC DNA]</scope>
    <source>
        <strain evidence="4 6">T-6</strain>
    </source>
</reference>
<dbReference type="InterPro" id="IPR009711">
    <property type="entry name" value="UPF0473"/>
</dbReference>
<gene>
    <name evidence="3" type="ORF">BRO54_0070</name>
    <name evidence="4" type="ORF">RA955_02800</name>
</gene>
<dbReference type="PANTHER" id="PTHR40066">
    <property type="entry name" value="UPF0473 PROTEIN CBO2561/CLC_2432"/>
    <property type="match status" value="1"/>
</dbReference>
<evidence type="ECO:0000313" key="5">
    <source>
        <dbReference type="Proteomes" id="UP000186030"/>
    </source>
</evidence>
<evidence type="ECO:0000313" key="3">
    <source>
        <dbReference type="EMBL" id="OKO97057.1"/>
    </source>
</evidence>
<name>A0A1Q5T9Y2_9BACL</name>
<dbReference type="PANTHER" id="PTHR40066:SF1">
    <property type="entry name" value="UPF0473 PROTEIN CBO2561_CLC_2432"/>
    <property type="match status" value="1"/>
</dbReference>
<dbReference type="Proteomes" id="UP000186030">
    <property type="component" value="Unassembled WGS sequence"/>
</dbReference>
<dbReference type="Pfam" id="PF06949">
    <property type="entry name" value="DUF1292"/>
    <property type="match status" value="1"/>
</dbReference>
<dbReference type="NCBIfam" id="NF010217">
    <property type="entry name" value="PRK13678.1-4"/>
    <property type="match status" value="1"/>
</dbReference>
<dbReference type="RefSeq" id="WP_074042753.1">
    <property type="nucleotide sequence ID" value="NZ_CP133076.1"/>
</dbReference>
<comment type="similarity">
    <text evidence="1 2">Belongs to the UPF0473 family.</text>
</comment>
<reference evidence="3" key="3">
    <citation type="journal article" date="2019" name="Int. J. Syst. Evol. Microbiol.">
        <title>Geobacillus proteiniphilus sp. nov., a thermophilic bacterium isolated from a high-temperature heavy oil reservoir in China.</title>
        <authorList>
            <person name="Semenova E.M."/>
            <person name="Sokolova D.S."/>
            <person name="Grouzdev D.S."/>
            <person name="Poltaraus A.B."/>
            <person name="Vinokurova N.G."/>
            <person name="Tourova T.P."/>
            <person name="Nazina T.N."/>
        </authorList>
    </citation>
    <scope>NUCLEOTIDE SEQUENCE</scope>
    <source>
        <strain evidence="3">1017</strain>
    </source>
</reference>
<dbReference type="AlphaFoldDB" id="A0A1Q5T9Y2"/>
<organism evidence="3 5">
    <name type="scientific">Geobacillus proteiniphilus</name>
    <dbReference type="NCBI Taxonomy" id="860353"/>
    <lineage>
        <taxon>Bacteria</taxon>
        <taxon>Bacillati</taxon>
        <taxon>Bacillota</taxon>
        <taxon>Bacilli</taxon>
        <taxon>Bacillales</taxon>
        <taxon>Anoxybacillaceae</taxon>
        <taxon>Geobacillus</taxon>
    </lineage>
</organism>
<dbReference type="EMBL" id="CP133076">
    <property type="protein sequence ID" value="WMJ17069.1"/>
    <property type="molecule type" value="Genomic_DNA"/>
</dbReference>
<dbReference type="EMBL" id="MQMG01000001">
    <property type="protein sequence ID" value="OKO97057.1"/>
    <property type="molecule type" value="Genomic_DNA"/>
</dbReference>
<evidence type="ECO:0000256" key="1">
    <source>
        <dbReference type="ARBA" id="ARBA00008439"/>
    </source>
</evidence>
<dbReference type="Proteomes" id="UP001223761">
    <property type="component" value="Chromosome"/>
</dbReference>
<keyword evidence="6" id="KW-1185">Reference proteome</keyword>
<reference evidence="3 5" key="1">
    <citation type="submission" date="2016-11" db="EMBL/GenBank/DDBJ databases">
        <authorList>
            <person name="Kadnikov V."/>
            <person name="Nazina T."/>
        </authorList>
    </citation>
    <scope>NUCLEOTIDE SEQUENCE [LARGE SCALE GENOMIC DNA]</scope>
    <source>
        <strain evidence="3 5">1017</strain>
    </source>
</reference>
<evidence type="ECO:0000256" key="2">
    <source>
        <dbReference type="HAMAP-Rule" id="MF_01448"/>
    </source>
</evidence>
<sequence length="101" mass="11766">MEHGDRHITVVDEHGNEQLCEILFTFESDDFGKSYVFYYPVGVEAEDENGETEVHVSAFIPGDENKEGELLPIETEEEWDMIEEVWNTFCAEQEEEDEDDE</sequence>